<dbReference type="OrthoDB" id="26873at2157"/>
<dbReference type="GO" id="GO:0000166">
    <property type="term" value="F:nucleotide binding"/>
    <property type="evidence" value="ECO:0007669"/>
    <property type="project" value="UniProtKB-KW"/>
</dbReference>
<dbReference type="GO" id="GO:0046872">
    <property type="term" value="F:metal ion binding"/>
    <property type="evidence" value="ECO:0007669"/>
    <property type="project" value="UniProtKB-UniRule"/>
</dbReference>
<comment type="similarity">
    <text evidence="1 4">Belongs to the SurE nucleotidase family.</text>
</comment>
<keyword evidence="2 4" id="KW-0479">Metal-binding</keyword>
<dbReference type="NCBIfam" id="TIGR00087">
    <property type="entry name" value="surE"/>
    <property type="match status" value="1"/>
</dbReference>
<keyword evidence="7" id="KW-1185">Reference proteome</keyword>
<dbReference type="InterPro" id="IPR002828">
    <property type="entry name" value="SurE-like_Pase/nucleotidase"/>
</dbReference>
<comment type="subcellular location">
    <subcellularLocation>
        <location evidence="4">Cytoplasm</location>
    </subcellularLocation>
</comment>
<sequence length="258" mass="28077">MKILISNDDGITASGILAAKKAVENLGDAYLVAPETQQSGIGHAITLYDPLRVDEISLRDNDTGYSVNGTPTDCVSIALFEILDKKPDLMISGINTGFNIGQAELTTSGTLGAAMEAASFGIPTIAISQEVVRDDVKFENGAVEIDFDFAGKMLKKLSKIVLKKGLPEGIDLLNVNIPANPINEEFEVVKLGQRMYTPIIEKRLDPRGKPYYWIGGEPYSSDNPGSDGYELRKCHKTTITPLKIDLTGDMSLLKKWLK</sequence>
<comment type="cofactor">
    <cofactor evidence="4">
        <name>a divalent metal cation</name>
        <dbReference type="ChEBI" id="CHEBI:60240"/>
    </cofactor>
    <text evidence="4">Binds 1 divalent metal cation per subunit.</text>
</comment>
<dbReference type="EMBL" id="LWMU01000045">
    <property type="protein sequence ID" value="KZX13785.1"/>
    <property type="molecule type" value="Genomic_DNA"/>
</dbReference>
<evidence type="ECO:0000256" key="4">
    <source>
        <dbReference type="HAMAP-Rule" id="MF_00060"/>
    </source>
</evidence>
<evidence type="ECO:0000259" key="5">
    <source>
        <dbReference type="Pfam" id="PF01975"/>
    </source>
</evidence>
<dbReference type="NCBIfam" id="NF001491">
    <property type="entry name" value="PRK00346.2-1"/>
    <property type="match status" value="1"/>
</dbReference>
<feature type="binding site" evidence="4">
    <location>
        <position position="95"/>
    </location>
    <ligand>
        <name>a divalent metal cation</name>
        <dbReference type="ChEBI" id="CHEBI:60240"/>
    </ligand>
</feature>
<feature type="domain" description="Survival protein SurE-like phosphatase/nucleotidase" evidence="5">
    <location>
        <begin position="3"/>
        <end position="197"/>
    </location>
</feature>
<dbReference type="GO" id="GO:0005737">
    <property type="term" value="C:cytoplasm"/>
    <property type="evidence" value="ECO:0007669"/>
    <property type="project" value="UniProtKB-SubCell"/>
</dbReference>
<evidence type="ECO:0000256" key="2">
    <source>
        <dbReference type="ARBA" id="ARBA00022723"/>
    </source>
</evidence>
<keyword evidence="4" id="KW-0963">Cytoplasm</keyword>
<feature type="binding site" evidence="4">
    <location>
        <position position="8"/>
    </location>
    <ligand>
        <name>a divalent metal cation</name>
        <dbReference type="ChEBI" id="CHEBI:60240"/>
    </ligand>
</feature>
<dbReference type="HAMAP" id="MF_00060">
    <property type="entry name" value="SurE"/>
    <property type="match status" value="1"/>
</dbReference>
<dbReference type="SUPFAM" id="SSF64167">
    <property type="entry name" value="SurE-like"/>
    <property type="match status" value="1"/>
</dbReference>
<feature type="binding site" evidence="4">
    <location>
        <position position="39"/>
    </location>
    <ligand>
        <name>a divalent metal cation</name>
        <dbReference type="ChEBI" id="CHEBI:60240"/>
    </ligand>
</feature>
<dbReference type="PATRIC" id="fig|66851.6.peg.416"/>
<evidence type="ECO:0000313" key="7">
    <source>
        <dbReference type="Proteomes" id="UP000077428"/>
    </source>
</evidence>
<name>A0A162FJ28_METOA</name>
<dbReference type="PANTHER" id="PTHR30457:SF0">
    <property type="entry name" value="PHOSPHATASE, PUTATIVE (AFU_ORTHOLOGUE AFUA_4G01070)-RELATED"/>
    <property type="match status" value="1"/>
</dbReference>
<dbReference type="Pfam" id="PF01975">
    <property type="entry name" value="SurE"/>
    <property type="match status" value="1"/>
</dbReference>
<dbReference type="Gene3D" id="3.40.1210.10">
    <property type="entry name" value="Survival protein SurE-like phosphatase/nucleotidase"/>
    <property type="match status" value="1"/>
</dbReference>
<comment type="function">
    <text evidence="4">Nucleotidase that shows phosphatase activity on nucleoside 5'-monophosphates.</text>
</comment>
<protein>
    <recommendedName>
        <fullName evidence="4">5'-nucleotidase SurE</fullName>
        <ecNumber evidence="4">3.1.3.5</ecNumber>
    </recommendedName>
    <alternativeName>
        <fullName evidence="4">Nucleoside 5'-monophosphate phosphohydrolase</fullName>
    </alternativeName>
</protein>
<dbReference type="GO" id="GO:0008253">
    <property type="term" value="F:5'-nucleotidase activity"/>
    <property type="evidence" value="ECO:0007669"/>
    <property type="project" value="UniProtKB-UniRule"/>
</dbReference>
<feature type="binding site" evidence="4">
    <location>
        <position position="9"/>
    </location>
    <ligand>
        <name>a divalent metal cation</name>
        <dbReference type="ChEBI" id="CHEBI:60240"/>
    </ligand>
</feature>
<dbReference type="EC" id="3.1.3.5" evidence="4"/>
<dbReference type="Proteomes" id="UP000077428">
    <property type="component" value="Unassembled WGS sequence"/>
</dbReference>
<evidence type="ECO:0000256" key="3">
    <source>
        <dbReference type="ARBA" id="ARBA00022801"/>
    </source>
</evidence>
<dbReference type="PANTHER" id="PTHR30457">
    <property type="entry name" value="5'-NUCLEOTIDASE SURE"/>
    <property type="match status" value="1"/>
</dbReference>
<keyword evidence="3 4" id="KW-0378">Hydrolase</keyword>
<dbReference type="STRING" id="66851.MBORA_03610"/>
<dbReference type="InterPro" id="IPR036523">
    <property type="entry name" value="SurE-like_sf"/>
</dbReference>
<comment type="caution">
    <text evidence="6">The sequence shown here is derived from an EMBL/GenBank/DDBJ whole genome shotgun (WGS) entry which is preliminary data.</text>
</comment>
<accession>A0A162FJ28</accession>
<evidence type="ECO:0000256" key="1">
    <source>
        <dbReference type="ARBA" id="ARBA00011062"/>
    </source>
</evidence>
<keyword evidence="4" id="KW-0547">Nucleotide-binding</keyword>
<evidence type="ECO:0000313" key="6">
    <source>
        <dbReference type="EMBL" id="KZX13785.1"/>
    </source>
</evidence>
<dbReference type="RefSeq" id="WP_042694729.1">
    <property type="nucleotide sequence ID" value="NZ_CABMAB010000047.1"/>
</dbReference>
<gene>
    <name evidence="4 6" type="primary">surE</name>
    <name evidence="6" type="ORF">MBORA_03610</name>
</gene>
<dbReference type="AlphaFoldDB" id="A0A162FJ28"/>
<comment type="catalytic activity">
    <reaction evidence="4">
        <text>a ribonucleoside 5'-phosphate + H2O = a ribonucleoside + phosphate</text>
        <dbReference type="Rhea" id="RHEA:12484"/>
        <dbReference type="ChEBI" id="CHEBI:15377"/>
        <dbReference type="ChEBI" id="CHEBI:18254"/>
        <dbReference type="ChEBI" id="CHEBI:43474"/>
        <dbReference type="ChEBI" id="CHEBI:58043"/>
        <dbReference type="EC" id="3.1.3.5"/>
    </reaction>
</comment>
<organism evidence="6 7">
    <name type="scientific">Methanobrevibacter oralis</name>
    <dbReference type="NCBI Taxonomy" id="66851"/>
    <lineage>
        <taxon>Archaea</taxon>
        <taxon>Methanobacteriati</taxon>
        <taxon>Methanobacteriota</taxon>
        <taxon>Methanomada group</taxon>
        <taxon>Methanobacteria</taxon>
        <taxon>Methanobacteriales</taxon>
        <taxon>Methanobacteriaceae</taxon>
        <taxon>Methanobrevibacter</taxon>
    </lineage>
</organism>
<reference evidence="7" key="1">
    <citation type="journal article" date="2016" name="Genome Announc.">
        <title>Draft Genome Sequences of Methanobrevibacter curvatus DSM11111, Methanobrevibacter cuticularis DSM11139, Methanobrevibacter filiformis DSM11501, and Methanobrevibacter oralis DSM7256.</title>
        <authorList>
            <person name="Poehlein A."/>
            <person name="Seedorf H."/>
        </authorList>
    </citation>
    <scope>NUCLEOTIDE SEQUENCE [LARGE SCALE GENOMIC DNA]</scope>
    <source>
        <strain evidence="7">DSM 7256 / JCM 30027 / ZR</strain>
    </source>
</reference>
<dbReference type="InterPro" id="IPR030048">
    <property type="entry name" value="SurE"/>
</dbReference>
<proteinExistence type="inferred from homology"/>